<comment type="similarity">
    <text evidence="2">Belongs to the type IA topoisomerase family.</text>
</comment>
<dbReference type="InterPro" id="IPR005738">
    <property type="entry name" value="TopoIII"/>
</dbReference>
<dbReference type="InterPro" id="IPR013824">
    <property type="entry name" value="Topo_IA_cen_sub1"/>
</dbReference>
<dbReference type="GO" id="GO:0003677">
    <property type="term" value="F:DNA binding"/>
    <property type="evidence" value="ECO:0007669"/>
    <property type="project" value="UniProtKB-KW"/>
</dbReference>
<dbReference type="InterPro" id="IPR025589">
    <property type="entry name" value="Toprim_C_rpt"/>
</dbReference>
<reference evidence="15" key="1">
    <citation type="submission" date="2024-07" db="EMBL/GenBank/DDBJ databases">
        <title>Complete genome sequence of Verrucomicrobiaceae bacterium NT6N.</title>
        <authorList>
            <person name="Huang C."/>
            <person name="Takami H."/>
            <person name="Hamasaki K."/>
        </authorList>
    </citation>
    <scope>NUCLEOTIDE SEQUENCE</scope>
    <source>
        <strain evidence="15">NT6N</strain>
    </source>
</reference>
<dbReference type="KEGG" id="osu:NT6N_28930"/>
<dbReference type="Pfam" id="PF13342">
    <property type="entry name" value="Toprim_Crpt"/>
    <property type="match status" value="2"/>
</dbReference>
<dbReference type="GO" id="GO:0006281">
    <property type="term" value="P:DNA repair"/>
    <property type="evidence" value="ECO:0007669"/>
    <property type="project" value="TreeGrafter"/>
</dbReference>
<dbReference type="NCBIfam" id="NF006032">
    <property type="entry name" value="PRK08173.1"/>
    <property type="match status" value="1"/>
</dbReference>
<dbReference type="PROSITE" id="PS52039">
    <property type="entry name" value="TOPO_IA_2"/>
    <property type="match status" value="1"/>
</dbReference>
<dbReference type="Pfam" id="PF01131">
    <property type="entry name" value="Topoisom_bac"/>
    <property type="match status" value="1"/>
</dbReference>
<dbReference type="InterPro" id="IPR003602">
    <property type="entry name" value="Topo_IA_DNA-bd_dom"/>
</dbReference>
<dbReference type="Gene3D" id="1.10.460.10">
    <property type="entry name" value="Topoisomerase I, domain 2"/>
    <property type="match status" value="1"/>
</dbReference>
<dbReference type="PANTHER" id="PTHR11390">
    <property type="entry name" value="PROKARYOTIC DNA TOPOISOMERASE"/>
    <property type="match status" value="1"/>
</dbReference>
<evidence type="ECO:0000256" key="6">
    <source>
        <dbReference type="ARBA" id="ARBA00023029"/>
    </source>
</evidence>
<dbReference type="PROSITE" id="PS00396">
    <property type="entry name" value="TOPO_IA_1"/>
    <property type="match status" value="1"/>
</dbReference>
<keyword evidence="8" id="KW-0413">Isomerase</keyword>
<dbReference type="SUPFAM" id="SSF56712">
    <property type="entry name" value="Prokaryotic type I DNA topoisomerase"/>
    <property type="match status" value="1"/>
</dbReference>
<organism evidence="15">
    <name type="scientific">Oceaniferula spumae</name>
    <dbReference type="NCBI Taxonomy" id="2979115"/>
    <lineage>
        <taxon>Bacteria</taxon>
        <taxon>Pseudomonadati</taxon>
        <taxon>Verrucomicrobiota</taxon>
        <taxon>Verrucomicrobiia</taxon>
        <taxon>Verrucomicrobiales</taxon>
        <taxon>Verrucomicrobiaceae</taxon>
        <taxon>Oceaniferula</taxon>
    </lineage>
</organism>
<evidence type="ECO:0000256" key="8">
    <source>
        <dbReference type="ARBA" id="ARBA00023235"/>
    </source>
</evidence>
<evidence type="ECO:0000259" key="14">
    <source>
        <dbReference type="PROSITE" id="PS52039"/>
    </source>
</evidence>
<keyword evidence="6" id="KW-0799">Topoisomerase</keyword>
<dbReference type="InterPro" id="IPR006171">
    <property type="entry name" value="TOPRIM_dom"/>
</dbReference>
<evidence type="ECO:0000256" key="7">
    <source>
        <dbReference type="ARBA" id="ARBA00023125"/>
    </source>
</evidence>
<evidence type="ECO:0000256" key="3">
    <source>
        <dbReference type="ARBA" id="ARBA00012891"/>
    </source>
</evidence>
<dbReference type="GO" id="GO:0043597">
    <property type="term" value="C:cytoplasmic replication fork"/>
    <property type="evidence" value="ECO:0007669"/>
    <property type="project" value="TreeGrafter"/>
</dbReference>
<dbReference type="GO" id="GO:0006265">
    <property type="term" value="P:DNA topological change"/>
    <property type="evidence" value="ECO:0007669"/>
    <property type="project" value="InterPro"/>
</dbReference>
<dbReference type="InterPro" id="IPR013825">
    <property type="entry name" value="Topo_IA_cen_sub2"/>
</dbReference>
<dbReference type="PROSITE" id="PS50880">
    <property type="entry name" value="TOPRIM"/>
    <property type="match status" value="1"/>
</dbReference>
<feature type="domain" description="Topo IA-type catalytic" evidence="14">
    <location>
        <begin position="168"/>
        <end position="626"/>
    </location>
</feature>
<evidence type="ECO:0000313" key="15">
    <source>
        <dbReference type="EMBL" id="BDS07853.1"/>
    </source>
</evidence>
<comment type="catalytic activity">
    <reaction evidence="1">
        <text>ATP-independent breakage of single-stranded DNA, followed by passage and rejoining.</text>
        <dbReference type="EC" id="5.6.2.1"/>
    </reaction>
</comment>
<dbReference type="GO" id="GO:0046872">
    <property type="term" value="F:metal ion binding"/>
    <property type="evidence" value="ECO:0007669"/>
    <property type="project" value="UniProtKB-KW"/>
</dbReference>
<proteinExistence type="inferred from homology"/>
<dbReference type="CDD" id="cd03362">
    <property type="entry name" value="TOPRIM_TopoIA_TopoIII"/>
    <property type="match status" value="1"/>
</dbReference>
<keyword evidence="4" id="KW-0479">Metal-binding</keyword>
<evidence type="ECO:0000256" key="4">
    <source>
        <dbReference type="ARBA" id="ARBA00022723"/>
    </source>
</evidence>
<evidence type="ECO:0000256" key="12">
    <source>
        <dbReference type="ARBA" id="ARBA00032877"/>
    </source>
</evidence>
<evidence type="ECO:0000259" key="13">
    <source>
        <dbReference type="PROSITE" id="PS50880"/>
    </source>
</evidence>
<dbReference type="SMART" id="SM00436">
    <property type="entry name" value="TOP1Bc"/>
    <property type="match status" value="1"/>
</dbReference>
<dbReference type="EC" id="5.6.2.1" evidence="3"/>
<dbReference type="InterPro" id="IPR013826">
    <property type="entry name" value="Topo_IA_cen_sub3"/>
</dbReference>
<evidence type="ECO:0000256" key="5">
    <source>
        <dbReference type="ARBA" id="ARBA00022842"/>
    </source>
</evidence>
<dbReference type="InterPro" id="IPR003601">
    <property type="entry name" value="Topo_IA_2"/>
</dbReference>
<dbReference type="CDD" id="cd00186">
    <property type="entry name" value="TOP1Ac"/>
    <property type="match status" value="1"/>
</dbReference>
<dbReference type="InterPro" id="IPR034144">
    <property type="entry name" value="TOPRIM_TopoIII"/>
</dbReference>
<keyword evidence="5" id="KW-0460">Magnesium</keyword>
<sequence length="859" mass="96805">MSKTLIIAEKPSVATDLSSALAKAPEVGKFEKKGKGRDVYFENDNFVITSAVGHLVELKMPQGPIGKNGKPRNLPWNFEVLPAIPDKFELQPIEQSETRLKQVLRLCRRKDIDTIVNACDAGREGELIFRYILELGKIDKPVKRLWMQSMTQGAILDAWSSLRSDEQMKDLADAAKCRSESDWLVGLNSTRALTCFRSRHGGFNITAAGRVQTPTLAILAKREMEIREFISEPYSEVHADFSVTKGEYSGRWINESWKRDPQHPHSRPERIWKTADADAIRDRCEGKTGTVTEEQKPTKQASPQLYDLTTLQREASSRFGFSAKRTLQVAQALYEKYKMLTYPRTDSRYLPEDYLNNVHETVDAIAQQGGELGKHAKHAQSEKLIVPSKRVFNNAKISDHFAIIPTGRFVKMDEAAEKLFDLVTKRFLAVFYPSAEFLNTRRITRVENPGTVDAFLTTGKILVNPGWLAVYGRQPGVASGKDELCAVSEGESAQVDHIEVKHDETKPPARYNEATLLSAMEGAGKLIDDEELREAMADRGLGTPATRAATIEGLLRQKYIERDGRDLHVTRRGLRLIEITDELGIQALASASMTGDWESKLRQMEHGKLSRPEFMREIIDFTSDIVNKAKKYTSELQNKTFPDLIATCPNCQADKLKVTDATIECYNPECGFKTNRHIASRTLTDSEAKELLEKKFIGPLEGFKSRFNRPFDAALELKQEVSKTGKLGKWKVSFVFDNGEDERDDLTDDQIIAEVTTPDGKDVKIYETANAWYVPAITNKDNPEGIRISRTILQCEIPSEQGIKLIEKGKTDLLPGFVSKRTKRAFSAYLCYDTETGKIGFEFEPRKKTAKKKSAKKEK</sequence>
<evidence type="ECO:0000256" key="2">
    <source>
        <dbReference type="ARBA" id="ARBA00009446"/>
    </source>
</evidence>
<dbReference type="AlphaFoldDB" id="A0AAT9FPD8"/>
<evidence type="ECO:0000256" key="9">
    <source>
        <dbReference type="ARBA" id="ARBA00030003"/>
    </source>
</evidence>
<dbReference type="NCBIfam" id="TIGR01056">
    <property type="entry name" value="topB"/>
    <property type="match status" value="1"/>
</dbReference>
<dbReference type="InterPro" id="IPR023406">
    <property type="entry name" value="Topo_IA_AS"/>
</dbReference>
<dbReference type="Gene3D" id="3.40.50.140">
    <property type="match status" value="1"/>
</dbReference>
<keyword evidence="7" id="KW-0238">DNA-binding</keyword>
<dbReference type="InterPro" id="IPR000380">
    <property type="entry name" value="Topo_IA"/>
</dbReference>
<accession>A0AAT9FPD8</accession>
<dbReference type="Gene3D" id="1.10.290.10">
    <property type="entry name" value="Topoisomerase I, domain 4"/>
    <property type="match status" value="1"/>
</dbReference>
<dbReference type="SMART" id="SM00437">
    <property type="entry name" value="TOP1Ac"/>
    <property type="match status" value="1"/>
</dbReference>
<dbReference type="PANTHER" id="PTHR11390:SF21">
    <property type="entry name" value="DNA TOPOISOMERASE 3-ALPHA"/>
    <property type="match status" value="1"/>
</dbReference>
<dbReference type="PRINTS" id="PR00417">
    <property type="entry name" value="PRTPISMRASEI"/>
</dbReference>
<dbReference type="Gene3D" id="2.70.20.10">
    <property type="entry name" value="Topoisomerase I, domain 3"/>
    <property type="match status" value="1"/>
</dbReference>
<protein>
    <recommendedName>
        <fullName evidence="3">DNA topoisomerase</fullName>
        <ecNumber evidence="3">5.6.2.1</ecNumber>
    </recommendedName>
    <alternativeName>
        <fullName evidence="12">Omega-protein</fullName>
    </alternativeName>
    <alternativeName>
        <fullName evidence="11">Relaxing enzyme</fullName>
    </alternativeName>
    <alternativeName>
        <fullName evidence="9">Swivelase</fullName>
    </alternativeName>
    <alternativeName>
        <fullName evidence="10">Untwisting enzyme</fullName>
    </alternativeName>
</protein>
<dbReference type="GO" id="GO:0006310">
    <property type="term" value="P:DNA recombination"/>
    <property type="evidence" value="ECO:0007669"/>
    <property type="project" value="TreeGrafter"/>
</dbReference>
<gene>
    <name evidence="15" type="primary">topB</name>
    <name evidence="15" type="ORF">NT6N_28930</name>
</gene>
<dbReference type="SMART" id="SM00493">
    <property type="entry name" value="TOPRIM"/>
    <property type="match status" value="1"/>
</dbReference>
<dbReference type="GO" id="GO:0003917">
    <property type="term" value="F:DNA topoisomerase type I (single strand cut, ATP-independent) activity"/>
    <property type="evidence" value="ECO:0007669"/>
    <property type="project" value="UniProtKB-EC"/>
</dbReference>
<dbReference type="Pfam" id="PF01751">
    <property type="entry name" value="Toprim"/>
    <property type="match status" value="1"/>
</dbReference>
<name>A0AAT9FPD8_9BACT</name>
<dbReference type="InterPro" id="IPR023405">
    <property type="entry name" value="Topo_IA_core_domain"/>
</dbReference>
<feature type="domain" description="Toprim" evidence="13">
    <location>
        <begin position="3"/>
        <end position="151"/>
    </location>
</feature>
<dbReference type="InterPro" id="IPR013497">
    <property type="entry name" value="Topo_IA_cen"/>
</dbReference>
<evidence type="ECO:0000256" key="1">
    <source>
        <dbReference type="ARBA" id="ARBA00000213"/>
    </source>
</evidence>
<evidence type="ECO:0000256" key="11">
    <source>
        <dbReference type="ARBA" id="ARBA00032235"/>
    </source>
</evidence>
<evidence type="ECO:0000256" key="10">
    <source>
        <dbReference type="ARBA" id="ARBA00031985"/>
    </source>
</evidence>
<dbReference type="EMBL" id="AP026866">
    <property type="protein sequence ID" value="BDS07853.1"/>
    <property type="molecule type" value="Genomic_DNA"/>
</dbReference>